<reference evidence="1" key="1">
    <citation type="submission" date="2024-09" db="EMBL/GenBank/DDBJ databases">
        <title>Draft Genome Sequences of Neofusicoccum parvum.</title>
        <authorList>
            <person name="Ashida A."/>
            <person name="Camagna M."/>
            <person name="Tanaka A."/>
            <person name="Takemoto D."/>
        </authorList>
    </citation>
    <scope>NUCLEOTIDE SEQUENCE</scope>
    <source>
        <strain evidence="1">PPO83</strain>
    </source>
</reference>
<accession>A0ACB5SMJ2</accession>
<name>A0ACB5SMJ2_9PEZI</name>
<dbReference type="Proteomes" id="UP001165186">
    <property type="component" value="Unassembled WGS sequence"/>
</dbReference>
<sequence>MHAVDWSAVRRAAVGFLLLASVKLVALVSDYAVARYVELATVLRDAADQQPAPAWAPYEDLLEPNTPQSRLDWHRCALLHNRIVELAWLGHHNSSASGSGRDPASRDRRTWWDRHRAEVEPVEARLTPELVAFLQHAEMPEDGLSFTYELQGLAPPWKMFDFLDNFDEGEYMLVLYEVSWSVESEGLGLLFDKHAAVVHYSPWEDLISDRLNWFPLELALGTYLGQIEAGKYLALPQQQLDELDDYRPEHSPWAMMPWEMHGGIELAVAKLDLLIQAIWDRMPAEAQTTTRQLRRHESRMISEPALVAAPQNSFLYQFLTRAPACPFDFIAPGIKCPTDDTIASILSEPPVPPSYAARGEDLSALPVLLFASDERVADDVDGGDFYGWYNATLTGVRGGLYLDGRSHHGGYQDGVQLVTPFSIRENGWARTGDGQEILDFAWELYETRADHRPDAYISLFQLGSNAFVNPHHTNLHTVLAHWLDLVESGLWPVGADGVAGGMEVFKMADSEEQWWRYSVPAASH</sequence>
<organism evidence="1 2">
    <name type="scientific">Neofusicoccum parvum</name>
    <dbReference type="NCBI Taxonomy" id="310453"/>
    <lineage>
        <taxon>Eukaryota</taxon>
        <taxon>Fungi</taxon>
        <taxon>Dikarya</taxon>
        <taxon>Ascomycota</taxon>
        <taxon>Pezizomycotina</taxon>
        <taxon>Dothideomycetes</taxon>
        <taxon>Dothideomycetes incertae sedis</taxon>
        <taxon>Botryosphaeriales</taxon>
        <taxon>Botryosphaeriaceae</taxon>
        <taxon>Neofusicoccum</taxon>
    </lineage>
</organism>
<gene>
    <name evidence="1" type="primary">g10646</name>
    <name evidence="1" type="ORF">NpPPO83_00010646</name>
</gene>
<comment type="caution">
    <text evidence="1">The sequence shown here is derived from an EMBL/GenBank/DDBJ whole genome shotgun (WGS) entry which is preliminary data.</text>
</comment>
<protein>
    <submittedName>
        <fullName evidence="1">S-adenosylmethionine synthase</fullName>
    </submittedName>
</protein>
<evidence type="ECO:0000313" key="1">
    <source>
        <dbReference type="EMBL" id="GME48498.1"/>
    </source>
</evidence>
<evidence type="ECO:0000313" key="2">
    <source>
        <dbReference type="Proteomes" id="UP001165186"/>
    </source>
</evidence>
<proteinExistence type="predicted"/>
<keyword evidence="2" id="KW-1185">Reference proteome</keyword>
<dbReference type="EMBL" id="BSXG01000141">
    <property type="protein sequence ID" value="GME48498.1"/>
    <property type="molecule type" value="Genomic_DNA"/>
</dbReference>